<organism evidence="1 2">
    <name type="scientific">Pseudocohnilembus persalinus</name>
    <name type="common">Ciliate</name>
    <dbReference type="NCBI Taxonomy" id="266149"/>
    <lineage>
        <taxon>Eukaryota</taxon>
        <taxon>Sar</taxon>
        <taxon>Alveolata</taxon>
        <taxon>Ciliophora</taxon>
        <taxon>Intramacronucleata</taxon>
        <taxon>Oligohymenophorea</taxon>
        <taxon>Scuticociliatia</taxon>
        <taxon>Philasterida</taxon>
        <taxon>Pseudocohnilembidae</taxon>
        <taxon>Pseudocohnilembus</taxon>
    </lineage>
</organism>
<dbReference type="AlphaFoldDB" id="A0A0V0Q8K6"/>
<keyword evidence="2" id="KW-1185">Reference proteome</keyword>
<dbReference type="InParanoid" id="A0A0V0Q8K6"/>
<evidence type="ECO:0000313" key="2">
    <source>
        <dbReference type="Proteomes" id="UP000054937"/>
    </source>
</evidence>
<accession>A0A0V0Q8K6</accession>
<sequence length="201" mass="24140">MTELMLDQRKFFIGDTILQKYGFLFPEQEEFQNMMKKPKKLFYIFSKYTNSLIIQLKEFLTSQFGCQCGNMQKNNNDIKNLGMKTHKSLTLNNSQLNFQNQQNYQQKEIKLFLDNNDFQDKNSIQKQNFDQSKNNQNKYDLEEMSSNFQQQEFLFKKAEFDYQLTIDLLQSKYNKTKQKLNQLQKYLADTLSILVKNKMNI</sequence>
<evidence type="ECO:0000313" key="1">
    <source>
        <dbReference type="EMBL" id="KRW98578.1"/>
    </source>
</evidence>
<dbReference type="Proteomes" id="UP000054937">
    <property type="component" value="Unassembled WGS sequence"/>
</dbReference>
<dbReference type="EMBL" id="LDAU01000239">
    <property type="protein sequence ID" value="KRW98578.1"/>
    <property type="molecule type" value="Genomic_DNA"/>
</dbReference>
<gene>
    <name evidence="1" type="ORF">PPERSA_02386</name>
</gene>
<reference evidence="1 2" key="1">
    <citation type="journal article" date="2015" name="Sci. Rep.">
        <title>Genome of the facultative scuticociliatosis pathogen Pseudocohnilembus persalinus provides insight into its virulence through horizontal gene transfer.</title>
        <authorList>
            <person name="Xiong J."/>
            <person name="Wang G."/>
            <person name="Cheng J."/>
            <person name="Tian M."/>
            <person name="Pan X."/>
            <person name="Warren A."/>
            <person name="Jiang C."/>
            <person name="Yuan D."/>
            <person name="Miao W."/>
        </authorList>
    </citation>
    <scope>NUCLEOTIDE SEQUENCE [LARGE SCALE GENOMIC DNA]</scope>
    <source>
        <strain evidence="1">36N120E</strain>
    </source>
</reference>
<proteinExistence type="predicted"/>
<comment type="caution">
    <text evidence="1">The sequence shown here is derived from an EMBL/GenBank/DDBJ whole genome shotgun (WGS) entry which is preliminary data.</text>
</comment>
<protein>
    <submittedName>
        <fullName evidence="1">Uncharacterized protein</fullName>
    </submittedName>
</protein>
<name>A0A0V0Q8K6_PSEPJ</name>